<dbReference type="HAMAP" id="MF_00161">
    <property type="entry name" value="LspA"/>
    <property type="match status" value="1"/>
</dbReference>
<keyword evidence="7 9" id="KW-1133">Transmembrane helix</keyword>
<dbReference type="PRINTS" id="PR00781">
    <property type="entry name" value="LIPOSIGPTASE"/>
</dbReference>
<evidence type="ECO:0000256" key="8">
    <source>
        <dbReference type="ARBA" id="ARBA00023136"/>
    </source>
</evidence>
<comment type="catalytic activity">
    <reaction evidence="9">
        <text>Release of signal peptides from bacterial membrane prolipoproteins. Hydrolyzes -Xaa-Yaa-Zaa-|-(S,diacylglyceryl)Cys-, in which Xaa is hydrophobic (preferably Leu), and Yaa (Ala or Ser) and Zaa (Gly or Ala) have small, neutral side chains.</text>
        <dbReference type="EC" id="3.4.23.36"/>
    </reaction>
</comment>
<evidence type="ECO:0000313" key="11">
    <source>
        <dbReference type="EMBL" id="XAH75711.1"/>
    </source>
</evidence>
<evidence type="ECO:0000256" key="5">
    <source>
        <dbReference type="ARBA" id="ARBA00022750"/>
    </source>
</evidence>
<dbReference type="PANTHER" id="PTHR33695">
    <property type="entry name" value="LIPOPROTEIN SIGNAL PEPTIDASE"/>
    <property type="match status" value="1"/>
</dbReference>
<dbReference type="GO" id="GO:0004190">
    <property type="term" value="F:aspartic-type endopeptidase activity"/>
    <property type="evidence" value="ECO:0007669"/>
    <property type="project" value="UniProtKB-EC"/>
</dbReference>
<dbReference type="EMBL" id="CP146256">
    <property type="protein sequence ID" value="XAH75711.1"/>
    <property type="molecule type" value="Genomic_DNA"/>
</dbReference>
<evidence type="ECO:0000256" key="2">
    <source>
        <dbReference type="ARBA" id="ARBA00022475"/>
    </source>
</evidence>
<sequence>MKIEMKNISKKTIPALILILSIALLIGLDQFTKFLAVKNLKEQADFALIPGILEFSYLENTGAAFSSFLGKQGFLITLTSCVMLFIIWKYFQVPEGRRFHIMRLTFLLVINGGIGNLIDRIKNGYVVDFIYFVPINFPKFNVADCYVSVGMVLLCIICFFYYKDDELSFLFGKASDK</sequence>
<comment type="subcellular location">
    <subcellularLocation>
        <location evidence="9">Cell membrane</location>
        <topology evidence="9">Multi-pass membrane protein</topology>
    </subcellularLocation>
</comment>
<feature type="transmembrane region" description="Helical" evidence="9">
    <location>
        <begin position="141"/>
        <end position="162"/>
    </location>
</feature>
<evidence type="ECO:0000256" key="7">
    <source>
        <dbReference type="ARBA" id="ARBA00022989"/>
    </source>
</evidence>
<comment type="similarity">
    <text evidence="1 9 10">Belongs to the peptidase A8 family.</text>
</comment>
<keyword evidence="6 9" id="KW-0378">Hydrolase</keyword>
<comment type="pathway">
    <text evidence="9">Protein modification; lipoprotein biosynthesis (signal peptide cleavage).</text>
</comment>
<keyword evidence="8 9" id="KW-0472">Membrane</keyword>
<evidence type="ECO:0000256" key="9">
    <source>
        <dbReference type="HAMAP-Rule" id="MF_00161"/>
    </source>
</evidence>
<reference evidence="11 12" key="1">
    <citation type="submission" date="2024-02" db="EMBL/GenBank/DDBJ databases">
        <title>Bacterial strain from lacustrine sediment.</title>
        <authorList>
            <person name="Petit C."/>
            <person name="Fadhlaoui K."/>
        </authorList>
    </citation>
    <scope>NUCLEOTIDE SEQUENCE [LARGE SCALE GENOMIC DNA]</scope>
    <source>
        <strain evidence="11 12">IPX-CK</strain>
    </source>
</reference>
<feature type="active site" evidence="9">
    <location>
        <position position="128"/>
    </location>
</feature>
<evidence type="ECO:0000256" key="4">
    <source>
        <dbReference type="ARBA" id="ARBA00022692"/>
    </source>
</evidence>
<dbReference type="NCBIfam" id="TIGR00077">
    <property type="entry name" value="lspA"/>
    <property type="match status" value="1"/>
</dbReference>
<keyword evidence="5 9" id="KW-0064">Aspartyl protease</keyword>
<evidence type="ECO:0000256" key="3">
    <source>
        <dbReference type="ARBA" id="ARBA00022670"/>
    </source>
</evidence>
<evidence type="ECO:0000313" key="12">
    <source>
        <dbReference type="Proteomes" id="UP001451571"/>
    </source>
</evidence>
<dbReference type="PANTHER" id="PTHR33695:SF1">
    <property type="entry name" value="LIPOPROTEIN SIGNAL PEPTIDASE"/>
    <property type="match status" value="1"/>
</dbReference>
<proteinExistence type="inferred from homology"/>
<organism evidence="11 12">
    <name type="scientific">Kineothrix sedimenti</name>
    <dbReference type="NCBI Taxonomy" id="3123317"/>
    <lineage>
        <taxon>Bacteria</taxon>
        <taxon>Bacillati</taxon>
        <taxon>Bacillota</taxon>
        <taxon>Clostridia</taxon>
        <taxon>Lachnospirales</taxon>
        <taxon>Lachnospiraceae</taxon>
        <taxon>Kineothrix</taxon>
    </lineage>
</organism>
<feature type="active site" evidence="9">
    <location>
        <position position="144"/>
    </location>
</feature>
<gene>
    <name evidence="9 11" type="primary">lspA</name>
    <name evidence="11" type="ORF">V6984_08145</name>
</gene>
<keyword evidence="2 9" id="KW-1003">Cell membrane</keyword>
<evidence type="ECO:0000256" key="6">
    <source>
        <dbReference type="ARBA" id="ARBA00022801"/>
    </source>
</evidence>
<name>A0ABZ3EZN9_9FIRM</name>
<keyword evidence="4 9" id="KW-0812">Transmembrane</keyword>
<keyword evidence="12" id="KW-1185">Reference proteome</keyword>
<dbReference type="Proteomes" id="UP001451571">
    <property type="component" value="Chromosome"/>
</dbReference>
<dbReference type="RefSeq" id="WP_342759281.1">
    <property type="nucleotide sequence ID" value="NZ_CP146256.1"/>
</dbReference>
<keyword evidence="3 9" id="KW-0645">Protease</keyword>
<comment type="function">
    <text evidence="9">This protein specifically catalyzes the removal of signal peptides from prolipoproteins.</text>
</comment>
<evidence type="ECO:0000256" key="1">
    <source>
        <dbReference type="ARBA" id="ARBA00006139"/>
    </source>
</evidence>
<feature type="transmembrane region" description="Helical" evidence="9">
    <location>
        <begin position="103"/>
        <end position="121"/>
    </location>
</feature>
<accession>A0ABZ3EZN9</accession>
<protein>
    <recommendedName>
        <fullName evidence="9">Lipoprotein signal peptidase</fullName>
        <ecNumber evidence="9">3.4.23.36</ecNumber>
    </recommendedName>
    <alternativeName>
        <fullName evidence="9">Prolipoprotein signal peptidase</fullName>
    </alternativeName>
    <alternativeName>
        <fullName evidence="9">Signal peptidase II</fullName>
        <shortName evidence="9">SPase II</shortName>
    </alternativeName>
</protein>
<dbReference type="EC" id="3.4.23.36" evidence="9"/>
<feature type="transmembrane region" description="Helical" evidence="9">
    <location>
        <begin position="12"/>
        <end position="31"/>
    </location>
</feature>
<dbReference type="InterPro" id="IPR001872">
    <property type="entry name" value="Peptidase_A8"/>
</dbReference>
<feature type="transmembrane region" description="Helical" evidence="9">
    <location>
        <begin position="73"/>
        <end position="91"/>
    </location>
</feature>
<evidence type="ECO:0000256" key="10">
    <source>
        <dbReference type="RuleBase" id="RU004181"/>
    </source>
</evidence>
<dbReference type="Pfam" id="PF01252">
    <property type="entry name" value="Peptidase_A8"/>
    <property type="match status" value="1"/>
</dbReference>